<keyword evidence="1 4" id="KW-0349">Heme</keyword>
<dbReference type="NCBIfam" id="TIGR02603">
    <property type="entry name" value="CxxCH_TIGR02603"/>
    <property type="match status" value="1"/>
</dbReference>
<evidence type="ECO:0000256" key="1">
    <source>
        <dbReference type="ARBA" id="ARBA00022617"/>
    </source>
</evidence>
<sequence>MQYRSTFLKGLAGIALGMFSLSASVSVYSGVGEGQELYNAYCQICHGGLGEGQQMGKPLTDSTANRLTDEGLLSVITQGRSGTGMAAWGGSLSDIEIFDVASYIRNLQGKPAMILDDGDSGPSDDPLVLAGEQLFNNSAACVTCHTYGENGGSVGPKLDGLSSRLSDDALLQAVLSPSATIVSGFETKIVEQNDGTQVRGRYRNDSDLAVQIQSEDGRRWVTYFKDRVKSITDSAESLMPDTYASLGAVEQEQLLAFLKSL</sequence>
<dbReference type="SUPFAM" id="SSF46626">
    <property type="entry name" value="Cytochrome c"/>
    <property type="match status" value="2"/>
</dbReference>
<accession>A0A2A5AW46</accession>
<dbReference type="Proteomes" id="UP000218327">
    <property type="component" value="Unassembled WGS sequence"/>
</dbReference>
<evidence type="ECO:0000313" key="8">
    <source>
        <dbReference type="Proteomes" id="UP000218327"/>
    </source>
</evidence>
<dbReference type="EMBL" id="NVVJ01000038">
    <property type="protein sequence ID" value="PCJ23513.1"/>
    <property type="molecule type" value="Genomic_DNA"/>
</dbReference>
<feature type="domain" description="Cytochrome c" evidence="6">
    <location>
        <begin position="29"/>
        <end position="108"/>
    </location>
</feature>
<dbReference type="PANTHER" id="PTHR33546">
    <property type="entry name" value="LARGE, MULTIFUNCTIONAL SECRETED PROTEIN-RELATED"/>
    <property type="match status" value="1"/>
</dbReference>
<dbReference type="InterPro" id="IPR013427">
    <property type="entry name" value="Haem-bd_dom_put"/>
</dbReference>
<dbReference type="GO" id="GO:0009055">
    <property type="term" value="F:electron transfer activity"/>
    <property type="evidence" value="ECO:0007669"/>
    <property type="project" value="InterPro"/>
</dbReference>
<comment type="caution">
    <text evidence="7">The sequence shown here is derived from an EMBL/GenBank/DDBJ whole genome shotgun (WGS) entry which is preliminary data.</text>
</comment>
<evidence type="ECO:0000256" key="2">
    <source>
        <dbReference type="ARBA" id="ARBA00022723"/>
    </source>
</evidence>
<dbReference type="Pfam" id="PF13442">
    <property type="entry name" value="Cytochrome_CBB3"/>
    <property type="match status" value="1"/>
</dbReference>
<feature type="signal peptide" evidence="5">
    <location>
        <begin position="1"/>
        <end position="23"/>
    </location>
</feature>
<reference evidence="8" key="1">
    <citation type="submission" date="2017-08" db="EMBL/GenBank/DDBJ databases">
        <title>A dynamic microbial community with high functional redundancy inhabits the cold, oxic subseafloor aquifer.</title>
        <authorList>
            <person name="Tully B.J."/>
            <person name="Wheat C.G."/>
            <person name="Glazer B.T."/>
            <person name="Huber J.A."/>
        </authorList>
    </citation>
    <scope>NUCLEOTIDE SEQUENCE [LARGE SCALE GENOMIC DNA]</scope>
</reference>
<evidence type="ECO:0000256" key="3">
    <source>
        <dbReference type="ARBA" id="ARBA00023004"/>
    </source>
</evidence>
<name>A0A2A5AW46_9GAMM</name>
<dbReference type="PROSITE" id="PS51007">
    <property type="entry name" value="CYTC"/>
    <property type="match status" value="2"/>
</dbReference>
<keyword evidence="5" id="KW-0732">Signal</keyword>
<dbReference type="AlphaFoldDB" id="A0A2A5AW46"/>
<dbReference type="Gene3D" id="1.10.760.10">
    <property type="entry name" value="Cytochrome c-like domain"/>
    <property type="match status" value="2"/>
</dbReference>
<proteinExistence type="predicted"/>
<dbReference type="GO" id="GO:0020037">
    <property type="term" value="F:heme binding"/>
    <property type="evidence" value="ECO:0007669"/>
    <property type="project" value="InterPro"/>
</dbReference>
<organism evidence="7 8">
    <name type="scientific">SAR86 cluster bacterium</name>
    <dbReference type="NCBI Taxonomy" id="2030880"/>
    <lineage>
        <taxon>Bacteria</taxon>
        <taxon>Pseudomonadati</taxon>
        <taxon>Pseudomonadota</taxon>
        <taxon>Gammaproteobacteria</taxon>
        <taxon>SAR86 cluster</taxon>
    </lineage>
</organism>
<evidence type="ECO:0000256" key="5">
    <source>
        <dbReference type="SAM" id="SignalP"/>
    </source>
</evidence>
<evidence type="ECO:0000259" key="6">
    <source>
        <dbReference type="PROSITE" id="PS51007"/>
    </source>
</evidence>
<feature type="chain" id="PRO_5012969508" description="Cytochrome c domain-containing protein" evidence="5">
    <location>
        <begin position="24"/>
        <end position="261"/>
    </location>
</feature>
<feature type="domain" description="Cytochrome c" evidence="6">
    <location>
        <begin position="126"/>
        <end position="261"/>
    </location>
</feature>
<gene>
    <name evidence="7" type="ORF">COA96_11735</name>
</gene>
<dbReference type="PANTHER" id="PTHR33546:SF1">
    <property type="entry name" value="LARGE, MULTIFUNCTIONAL SECRETED PROTEIN"/>
    <property type="match status" value="1"/>
</dbReference>
<keyword evidence="2 4" id="KW-0479">Metal-binding</keyword>
<dbReference type="Pfam" id="PF00034">
    <property type="entry name" value="Cytochrom_C"/>
    <property type="match status" value="1"/>
</dbReference>
<protein>
    <recommendedName>
        <fullName evidence="6">Cytochrome c domain-containing protein</fullName>
    </recommendedName>
</protein>
<dbReference type="InterPro" id="IPR036909">
    <property type="entry name" value="Cyt_c-like_dom_sf"/>
</dbReference>
<dbReference type="GO" id="GO:0046872">
    <property type="term" value="F:metal ion binding"/>
    <property type="evidence" value="ECO:0007669"/>
    <property type="project" value="UniProtKB-KW"/>
</dbReference>
<evidence type="ECO:0000256" key="4">
    <source>
        <dbReference type="PROSITE-ProRule" id="PRU00433"/>
    </source>
</evidence>
<evidence type="ECO:0000313" key="7">
    <source>
        <dbReference type="EMBL" id="PCJ23513.1"/>
    </source>
</evidence>
<dbReference type="InterPro" id="IPR009056">
    <property type="entry name" value="Cyt_c-like_dom"/>
</dbReference>
<keyword evidence="3 4" id="KW-0408">Iron</keyword>